<dbReference type="PANTHER" id="PTHR40638">
    <property type="entry name" value="UPF0591 MEMBRANE PROTEIN C15E1.02C"/>
    <property type="match status" value="1"/>
</dbReference>
<reference evidence="4 6" key="3">
    <citation type="submission" date="2017-10" db="EMBL/GenBank/DDBJ databases">
        <title>Extensive intraspecific genome diversity in a model arbuscular mycorrhizal fungus.</title>
        <authorList>
            <person name="Chen E.C.H."/>
            <person name="Morin E."/>
            <person name="Baudet D."/>
            <person name="Noel J."/>
            <person name="Ndikumana S."/>
            <person name="Charron P."/>
            <person name="St-Onge C."/>
            <person name="Giorgi J."/>
            <person name="Grigoriev I.V."/>
            <person name="Roux C."/>
            <person name="Martin F.M."/>
            <person name="Corradi N."/>
        </authorList>
    </citation>
    <scope>NUCLEOTIDE SEQUENCE [LARGE SCALE GENOMIC DNA]</scope>
    <source>
        <strain evidence="4 6">A1</strain>
    </source>
</reference>
<reference evidence="4 6" key="4">
    <citation type="submission" date="2017-10" db="EMBL/GenBank/DDBJ databases">
        <title>Genome analyses suggest a sexual origin of heterokaryosis in a supposedly ancient asexual fungus.</title>
        <authorList>
            <person name="Corradi N."/>
            <person name="Sedzielewska K."/>
            <person name="Noel J."/>
            <person name="Charron P."/>
            <person name="Farinelli L."/>
            <person name="Marton T."/>
            <person name="Kruger M."/>
            <person name="Pelin A."/>
            <person name="Brachmann A."/>
            <person name="Corradi N."/>
        </authorList>
    </citation>
    <scope>NUCLEOTIDE SEQUENCE [LARGE SCALE GENOMIC DNA]</scope>
    <source>
        <strain evidence="4 6">A1</strain>
    </source>
</reference>
<keyword evidence="1" id="KW-0812">Transmembrane</keyword>
<keyword evidence="8" id="KW-1185">Reference proteome</keyword>
<evidence type="ECO:0000313" key="6">
    <source>
        <dbReference type="Proteomes" id="UP000232688"/>
    </source>
</evidence>
<evidence type="ECO:0000313" key="2">
    <source>
        <dbReference type="EMBL" id="CAB5342456.1"/>
    </source>
</evidence>
<evidence type="ECO:0000313" key="7">
    <source>
        <dbReference type="Proteomes" id="UP000232722"/>
    </source>
</evidence>
<dbReference type="VEuPathDB" id="FungiDB:RhiirA1_529947"/>
<reference evidence="3 7" key="2">
    <citation type="submission" date="2017-09" db="EMBL/GenBank/DDBJ databases">
        <title>Extensive intraspecific genome diversity in a model arbuscular mycorrhizal fungus.</title>
        <authorList>
            <person name="Chen E.C."/>
            <person name="Morin E."/>
            <person name="Beaudet D."/>
            <person name="Noel J."/>
            <person name="Ndikumana S."/>
            <person name="Charron P."/>
            <person name="St-Onge C."/>
            <person name="Giorgi J."/>
            <person name="Grigoriev I.V."/>
            <person name="Roux C."/>
            <person name="Martin F.M."/>
            <person name="Corradi N."/>
        </authorList>
    </citation>
    <scope>NUCLEOTIDE SEQUENCE [LARGE SCALE GENOMIC DNA]</scope>
    <source>
        <strain evidence="3 7">A5</strain>
    </source>
</reference>
<evidence type="ECO:0008006" key="9">
    <source>
        <dbReference type="Google" id="ProtNLM"/>
    </source>
</evidence>
<reference evidence="3 7" key="1">
    <citation type="submission" date="2016-04" db="EMBL/GenBank/DDBJ databases">
        <title>Genome analyses suggest a sexual origin of heterokaryosis in a supposedly ancient asexual fungus.</title>
        <authorList>
            <person name="Ropars J."/>
            <person name="Sedzielewska K."/>
            <person name="Noel J."/>
            <person name="Charron P."/>
            <person name="Farinelli L."/>
            <person name="Marton T."/>
            <person name="Kruger M."/>
            <person name="Pelin A."/>
            <person name="Brachmann A."/>
            <person name="Corradi N."/>
        </authorList>
    </citation>
    <scope>NUCLEOTIDE SEQUENCE [LARGE SCALE GENOMIC DNA]</scope>
    <source>
        <strain evidence="5 8">A4</strain>
        <strain evidence="3 7">A5</strain>
    </source>
</reference>
<evidence type="ECO:0000313" key="8">
    <source>
        <dbReference type="Proteomes" id="UP000234323"/>
    </source>
</evidence>
<dbReference type="Proteomes" id="UP000684084">
    <property type="component" value="Unassembled WGS sequence"/>
</dbReference>
<gene>
    <name evidence="2" type="ORF">CHRIB12_LOCUS3769</name>
    <name evidence="4" type="ORF">RhiirA1_529947</name>
    <name evidence="5" type="ORF">RhiirA4_543002</name>
    <name evidence="3" type="ORF">RhiirA5_350139</name>
</gene>
<dbReference type="PANTHER" id="PTHR40638:SF1">
    <property type="entry name" value="UPF0591 MEMBRANE PROTEIN C15E1.02C"/>
    <property type="match status" value="1"/>
</dbReference>
<dbReference type="Proteomes" id="UP000232688">
    <property type="component" value="Unassembled WGS sequence"/>
</dbReference>
<feature type="transmembrane region" description="Helical" evidence="1">
    <location>
        <begin position="92"/>
        <end position="111"/>
    </location>
</feature>
<proteinExistence type="predicted"/>
<dbReference type="EMBL" id="LLXH01000066">
    <property type="protein sequence ID" value="PKC74033.1"/>
    <property type="molecule type" value="Genomic_DNA"/>
</dbReference>
<organism evidence="4 6">
    <name type="scientific">Rhizophagus irregularis</name>
    <dbReference type="NCBI Taxonomy" id="588596"/>
    <lineage>
        <taxon>Eukaryota</taxon>
        <taxon>Fungi</taxon>
        <taxon>Fungi incertae sedis</taxon>
        <taxon>Mucoromycota</taxon>
        <taxon>Glomeromycotina</taxon>
        <taxon>Glomeromycetes</taxon>
        <taxon>Glomerales</taxon>
        <taxon>Glomeraceae</taxon>
        <taxon>Rhizophagus</taxon>
    </lineage>
</organism>
<dbReference type="VEuPathDB" id="FungiDB:RhiirFUN_024567"/>
<dbReference type="EMBL" id="LLXI01000426">
    <property type="protein sequence ID" value="PKY45996.1"/>
    <property type="molecule type" value="Genomic_DNA"/>
</dbReference>
<dbReference type="EMBL" id="CAGKOT010000005">
    <property type="protein sequence ID" value="CAB5342456.1"/>
    <property type="molecule type" value="Genomic_DNA"/>
</dbReference>
<accession>A0A2I1DXL3</accession>
<reference evidence="2" key="5">
    <citation type="submission" date="2020-05" db="EMBL/GenBank/DDBJ databases">
        <authorList>
            <person name="Rincon C."/>
            <person name="Sanders R I."/>
            <person name="Robbins C."/>
            <person name="Chaturvedi A."/>
        </authorList>
    </citation>
    <scope>NUCLEOTIDE SEQUENCE</scope>
    <source>
        <strain evidence="2">CHB12</strain>
    </source>
</reference>
<dbReference type="Proteomes" id="UP000234323">
    <property type="component" value="Unassembled WGS sequence"/>
</dbReference>
<name>A0A2I1DXL3_9GLOM</name>
<dbReference type="Pfam" id="PF08570">
    <property type="entry name" value="DUF1761"/>
    <property type="match status" value="1"/>
</dbReference>
<sequence>MFIVPHVNLPAIFVGAAIEHVAAALIYGPLLGNKWTKAMNEDKHTDKWFPRNVETMKYRFIGAFILSILQCYFTGLLLNLTNVQTNTQAFQLGMILFLGWVIPDLGTQHIWESWPSTLGYIKALRMFINTVSVSIAMFNWGTR</sequence>
<dbReference type="InterPro" id="IPR013879">
    <property type="entry name" value="DUF1761"/>
</dbReference>
<comment type="caution">
    <text evidence="4">The sequence shown here is derived from an EMBL/GenBank/DDBJ whole genome shotgun (WGS) entry which is preliminary data.</text>
</comment>
<evidence type="ECO:0000313" key="3">
    <source>
        <dbReference type="EMBL" id="PKC14579.1"/>
    </source>
</evidence>
<feature type="transmembrane region" description="Helical" evidence="1">
    <location>
        <begin position="123"/>
        <end position="141"/>
    </location>
</feature>
<keyword evidence="1" id="KW-0472">Membrane</keyword>
<dbReference type="AlphaFoldDB" id="A0A2I1DXL3"/>
<protein>
    <recommendedName>
        <fullName evidence="9">DUF1761-domain-containing protein</fullName>
    </recommendedName>
</protein>
<evidence type="ECO:0000313" key="4">
    <source>
        <dbReference type="EMBL" id="PKC74033.1"/>
    </source>
</evidence>
<dbReference type="EMBL" id="LLXJ01000127">
    <property type="protein sequence ID" value="PKC14579.1"/>
    <property type="molecule type" value="Genomic_DNA"/>
</dbReference>
<feature type="transmembrane region" description="Helical" evidence="1">
    <location>
        <begin position="7"/>
        <end position="30"/>
    </location>
</feature>
<keyword evidence="1" id="KW-1133">Transmembrane helix</keyword>
<evidence type="ECO:0000313" key="5">
    <source>
        <dbReference type="EMBL" id="PKY45996.1"/>
    </source>
</evidence>
<dbReference type="VEuPathDB" id="FungiDB:FUN_025190"/>
<dbReference type="Proteomes" id="UP000232722">
    <property type="component" value="Unassembled WGS sequence"/>
</dbReference>
<feature type="transmembrane region" description="Helical" evidence="1">
    <location>
        <begin position="58"/>
        <end position="80"/>
    </location>
</feature>
<dbReference type="OrthoDB" id="2344991at2759"/>
<evidence type="ECO:0000256" key="1">
    <source>
        <dbReference type="SAM" id="Phobius"/>
    </source>
</evidence>